<dbReference type="NCBIfam" id="TIGR04183">
    <property type="entry name" value="Por_Secre_tail"/>
    <property type="match status" value="1"/>
</dbReference>
<dbReference type="Pfam" id="PF05426">
    <property type="entry name" value="Alginate_lyase"/>
    <property type="match status" value="1"/>
</dbReference>
<dbReference type="SUPFAM" id="SSF49899">
    <property type="entry name" value="Concanavalin A-like lectins/glucanases"/>
    <property type="match status" value="1"/>
</dbReference>
<dbReference type="RefSeq" id="WP_157309686.1">
    <property type="nucleotide sequence ID" value="NZ_WRXN01000021.1"/>
</dbReference>
<feature type="chain" id="PRO_5029831155" evidence="3">
    <location>
        <begin position="23"/>
        <end position="2096"/>
    </location>
</feature>
<gene>
    <name evidence="6" type="ORF">GO493_28675</name>
</gene>
<comment type="caution">
    <text evidence="6">The sequence shown here is derived from an EMBL/GenBank/DDBJ whole genome shotgun (WGS) entry which is preliminary data.</text>
</comment>
<dbReference type="InterPro" id="IPR008965">
    <property type="entry name" value="CBM2/CBM3_carb-bd_dom_sf"/>
</dbReference>
<evidence type="ECO:0000259" key="5">
    <source>
        <dbReference type="PROSITE" id="PS51172"/>
    </source>
</evidence>
<dbReference type="Gene3D" id="2.60.120.200">
    <property type="match status" value="2"/>
</dbReference>
<dbReference type="InterPro" id="IPR008397">
    <property type="entry name" value="Alginate_lyase_dom"/>
</dbReference>
<proteinExistence type="predicted"/>
<evidence type="ECO:0000259" key="4">
    <source>
        <dbReference type="PROSITE" id="PS50853"/>
    </source>
</evidence>
<dbReference type="PROSITE" id="PS50853">
    <property type="entry name" value="FN3"/>
    <property type="match status" value="1"/>
</dbReference>
<dbReference type="Pfam" id="PF13385">
    <property type="entry name" value="Laminin_G_3"/>
    <property type="match status" value="1"/>
</dbReference>
<evidence type="ECO:0000256" key="3">
    <source>
        <dbReference type="SAM" id="SignalP"/>
    </source>
</evidence>
<dbReference type="Proteomes" id="UP000461730">
    <property type="component" value="Unassembled WGS sequence"/>
</dbReference>
<sequence>MQKKTTLFLLLLLFVYTPALFAQRFVHPGVPFTQGDLDLLKQNITQEPWLTAYNNFKNDSHSKLTYGMRGPVTTVGRAPNLNVAQWENDMIAIHNLAFMWVFTGDTAYARKATDMLEAWAVTNRRWMGDEDFLEIADYAFYVIPGADILRSTYPGWTAANTAHVKDWFGNVLWKAADVPNPIRGHNQGAAQCMIAVGLAAFLDDPVKWQQAIDVYRTDAGGGLACSLPNGEVGDAGRDEGHWFGEIVQLAWCAEVAWKQGIDLFADLDNRVLATSELYAKFNLDTTGMRSQFIPFGGTYAYYTGFNAPGGSRRQHMLYNIIQGAYPLRKGVQSPYSTTMRDLLTENNLTFLYRKSADTSTAASVSPVVYPTGTPAASLTNRDVGKTGLAGSAAFSNGTWTLNGAGDIPVPPLSVPDAFNYAFQKITGDAVIIAKVTSIGSTDPNARAGLMFRESLAADARFVGMFLQNQKVNLTWRAATAWSKTNLSWNNPPGGYLEHWVPQNTWWLKLVRRGNKIAAYHTRDSINWTCLGIAVSPMPETVYVGLTSSSHNTSALSTATFTNVAITKGSPEGAPEISSPTAANAVVDTPFSYTVTANGNPTSYSATGLPAGLNIDTATGIISGTPATAGTALVTLNAANANGAGSIILVLNVLSNTAPAPPVLSPIANSGINTNTLSWNQVPAATTYTVKRSLTAGGPYTTIISGVTDTSFTDASAYPGPNYYIITALAGELESNASNLASIILPPGIPSKPVIVNQDSQLNISWPAATGAASYNIKRSTSSGGPYTTIATGLTDTSYLDTNLTNGTYYYYVISSVISSSESLNSIEELGVPGAWSGTWNTTAADTAWSTAASWEGGIAPVSPAILRFGTSATTTLTNNITALEVPRITFTPGASAYVINGNEITAGTDITNNSTTAQIINTPLLLNRTLTVNVDSGSVRLAGAIRGTGALVKHGSTALTVSGANTFTGGTTIYDSNGGWPPNGVLNVTGVGTDTSGPLGTGPIVMSGGALRNEGTAVLYNDVIIKENTKSYFYAPAGGFTLAGKLKGSGTVELDNDNYNGFTLSGDNSEFTGTFISKTRSSYQRMWFSTTTSGSAKATWILNSNFTDAHRIAQVGTYHFGALEGTGLLNIFNNIELSIGALNKDCEFKGLTNGTSARFTKVGTAKFTLSGLCNNYGVTTVKGGKLMVNGEIASPVVVDTGLLGGLGYIASSITVNAGAILAPGDDNIGELTTRGLLTLQPGAIFKIETNAQQADTLSAKGITINNAVLSVQKTGSDAYPTGARFLLVDNTSTSPVTGAFNGLPELAILTLDSVDFRISYKGGDGNDIVLMDDRTVGVTITSPGQDTLLAGDTYSYRLTAIKSPTHFYATGLPAGLTIDTATGIISGAVNQAGAYTVTLSASNGSTADTITLALVVKSTSVEELIVASGDAKNIVEWTPVMSRLTYNVKRTETVGGPYTLLANTTTAKYIDSAVTNGKTYYYAIALVDSAKQYPNSPAVTARPNIGQHGYWKFDEASGTKAIDAWGANHATLAATATRNAGYVNTALKLDGSATSYASLPAGVVSTLNDFTITTWIKMDALTSWMRVFDFGNSTSYYMFLTVQAGISSGKSIVRYAIKNGGAEQQVSYNYTFPLNTWVHFALSQSGNTCRLYINGVLVSTNTNVTIKPSALGSTALNYLGKSQFNDPLLKGSVDIFKIFNRSLSAAEIAAGMAAEKVTLKVWSDVQSTDSSIKPSLKVLNVDSTSVPYNELTLRYWFTPENYAGINTWIDYAALGNSKVKMQYTTLDTPRNGALGYIEYSFDSTAGILAGNNNSGIISSRFANTNWALLDKTNDYSYQNDVNENITLYRNGKLVWGIEPAAVNSVVQLKAFTRSTSNSANTIGTYLGIQNEGNVPVAYNDLAIKYWFTPEGAKPLNFQVDYAALGNDKVTGIFQYADTSLELHINSSAGSLYPLSNTGNIQYRLYKSDWSPFVETNDHSYLPVSSLTENIQVTIYYKGQLIYGVEPVAARISKPVEPLDAALKVFPNPASEQLIISVDKVVPDALLQVFDNKGMLIHTERLVNTISTVNISKWAQGTYYVKIKNGGSVSTRKVVKY</sequence>
<dbReference type="InterPro" id="IPR036966">
    <property type="entry name" value="CBM3_sf"/>
</dbReference>
<dbReference type="SUPFAM" id="SSF49384">
    <property type="entry name" value="Carbohydrate-binding domain"/>
    <property type="match status" value="2"/>
</dbReference>
<dbReference type="InterPro" id="IPR001956">
    <property type="entry name" value="CBM3"/>
</dbReference>
<dbReference type="GO" id="GO:0016829">
    <property type="term" value="F:lyase activity"/>
    <property type="evidence" value="ECO:0007669"/>
    <property type="project" value="UniProtKB-KW"/>
</dbReference>
<dbReference type="InterPro" id="IPR026444">
    <property type="entry name" value="Secre_tail"/>
</dbReference>
<reference evidence="6 7" key="1">
    <citation type="submission" date="2019-12" db="EMBL/GenBank/DDBJ databases">
        <title>Chitinophaga sp. strain ysch24 (GDMCC 1.1355), whole genome shotgun sequence.</title>
        <authorList>
            <person name="Zhang X."/>
        </authorList>
    </citation>
    <scope>NUCLEOTIDE SEQUENCE [LARGE SCALE GENOMIC DNA]</scope>
    <source>
        <strain evidence="7">ysch24</strain>
    </source>
</reference>
<dbReference type="SUPFAM" id="SSF49265">
    <property type="entry name" value="Fibronectin type III"/>
    <property type="match status" value="2"/>
</dbReference>
<dbReference type="InterPro" id="IPR013425">
    <property type="entry name" value="Autotrns_rpt"/>
</dbReference>
<dbReference type="PROSITE" id="PS51172">
    <property type="entry name" value="CBM3"/>
    <property type="match status" value="2"/>
</dbReference>
<dbReference type="SMART" id="SM01067">
    <property type="entry name" value="CBM_3"/>
    <property type="match status" value="2"/>
</dbReference>
<dbReference type="GO" id="GO:0016020">
    <property type="term" value="C:membrane"/>
    <property type="evidence" value="ECO:0007669"/>
    <property type="project" value="InterPro"/>
</dbReference>
<evidence type="ECO:0000313" key="7">
    <source>
        <dbReference type="Proteomes" id="UP000461730"/>
    </source>
</evidence>
<dbReference type="GO" id="GO:0042597">
    <property type="term" value="C:periplasmic space"/>
    <property type="evidence" value="ECO:0007669"/>
    <property type="project" value="InterPro"/>
</dbReference>
<feature type="signal peptide" evidence="3">
    <location>
        <begin position="1"/>
        <end position="22"/>
    </location>
</feature>
<organism evidence="6 7">
    <name type="scientific">Chitinophaga tropicalis</name>
    <dbReference type="NCBI Taxonomy" id="2683588"/>
    <lineage>
        <taxon>Bacteria</taxon>
        <taxon>Pseudomonadati</taxon>
        <taxon>Bacteroidota</taxon>
        <taxon>Chitinophagia</taxon>
        <taxon>Chitinophagales</taxon>
        <taxon>Chitinophagaceae</taxon>
        <taxon>Chitinophaga</taxon>
    </lineage>
</organism>
<accession>A0A7K1UD64</accession>
<dbReference type="GO" id="GO:0005975">
    <property type="term" value="P:carbohydrate metabolic process"/>
    <property type="evidence" value="ECO:0007669"/>
    <property type="project" value="InterPro"/>
</dbReference>
<dbReference type="SUPFAM" id="SSF51126">
    <property type="entry name" value="Pectin lyase-like"/>
    <property type="match status" value="1"/>
</dbReference>
<dbReference type="Gene3D" id="2.60.40.10">
    <property type="entry name" value="Immunoglobulins"/>
    <property type="match status" value="5"/>
</dbReference>
<dbReference type="InterPro" id="IPR036116">
    <property type="entry name" value="FN3_sf"/>
</dbReference>
<feature type="domain" description="CBM3" evidence="5">
    <location>
        <begin position="1862"/>
        <end position="2007"/>
    </location>
</feature>
<dbReference type="Pfam" id="PF18962">
    <property type="entry name" value="Por_Secre_tail"/>
    <property type="match status" value="1"/>
</dbReference>
<dbReference type="InterPro" id="IPR011050">
    <property type="entry name" value="Pectin_lyase_fold/virulence"/>
</dbReference>
<dbReference type="NCBIfam" id="TIGR02601">
    <property type="entry name" value="autotrns_rpt"/>
    <property type="match status" value="1"/>
</dbReference>
<dbReference type="SUPFAM" id="SSF49313">
    <property type="entry name" value="Cadherin-like"/>
    <property type="match status" value="2"/>
</dbReference>
<dbReference type="GO" id="GO:0004553">
    <property type="term" value="F:hydrolase activity, hydrolyzing O-glycosyl compounds"/>
    <property type="evidence" value="ECO:0007669"/>
    <property type="project" value="UniProtKB-ARBA"/>
</dbReference>
<feature type="domain" description="Fibronectin type-III" evidence="4">
    <location>
        <begin position="745"/>
        <end position="845"/>
    </location>
</feature>
<dbReference type="GO" id="GO:0005509">
    <property type="term" value="F:calcium ion binding"/>
    <property type="evidence" value="ECO:0007669"/>
    <property type="project" value="InterPro"/>
</dbReference>
<feature type="domain" description="CBM3" evidence="5">
    <location>
        <begin position="1712"/>
        <end position="1860"/>
    </location>
</feature>
<dbReference type="EMBL" id="WRXN01000021">
    <property type="protein sequence ID" value="MVT12266.1"/>
    <property type="molecule type" value="Genomic_DNA"/>
</dbReference>
<dbReference type="Gene3D" id="1.50.10.100">
    <property type="entry name" value="Chondroitin AC/alginate lyase"/>
    <property type="match status" value="1"/>
</dbReference>
<evidence type="ECO:0000256" key="1">
    <source>
        <dbReference type="ARBA" id="ARBA00022729"/>
    </source>
</evidence>
<keyword evidence="7" id="KW-1185">Reference proteome</keyword>
<dbReference type="InterPro" id="IPR008929">
    <property type="entry name" value="Chondroitin_lyas"/>
</dbReference>
<keyword evidence="1 3" id="KW-0732">Signal</keyword>
<dbReference type="InterPro" id="IPR003961">
    <property type="entry name" value="FN3_dom"/>
</dbReference>
<evidence type="ECO:0000313" key="6">
    <source>
        <dbReference type="EMBL" id="MVT12266.1"/>
    </source>
</evidence>
<dbReference type="InterPro" id="IPR013320">
    <property type="entry name" value="ConA-like_dom_sf"/>
</dbReference>
<keyword evidence="2" id="KW-0456">Lyase</keyword>
<dbReference type="GO" id="GO:0030248">
    <property type="term" value="F:cellulose binding"/>
    <property type="evidence" value="ECO:0007669"/>
    <property type="project" value="InterPro"/>
</dbReference>
<evidence type="ECO:0000256" key="2">
    <source>
        <dbReference type="ARBA" id="ARBA00023239"/>
    </source>
</evidence>
<dbReference type="InterPro" id="IPR013783">
    <property type="entry name" value="Ig-like_fold"/>
</dbReference>
<dbReference type="InterPro" id="IPR015919">
    <property type="entry name" value="Cadherin-like_sf"/>
</dbReference>
<dbReference type="Pfam" id="PF00942">
    <property type="entry name" value="CBM_3"/>
    <property type="match status" value="2"/>
</dbReference>
<dbReference type="Gene3D" id="2.60.40.710">
    <property type="entry name" value="Endoglucanase-like"/>
    <property type="match status" value="2"/>
</dbReference>
<protein>
    <submittedName>
        <fullName evidence="6">T9SS type A sorting domain-containing protein</fullName>
    </submittedName>
</protein>
<dbReference type="SUPFAM" id="SSF48230">
    <property type="entry name" value="Chondroitin AC/alginate lyase"/>
    <property type="match status" value="1"/>
</dbReference>
<name>A0A7K1UD64_9BACT</name>
<dbReference type="Pfam" id="PF05345">
    <property type="entry name" value="He_PIG"/>
    <property type="match status" value="2"/>
</dbReference>